<sequence length="167" mass="18338">MSSSTLKVSTPLPLGPALRLYCSSNPPLPQFVHSLLLSADCYSEDSDQDTDESASASISPDSELDQTEPETSVNSVLHPTVETWKQNSINQHFSSEGNLSHFLLTGRGCPTSQSVSVLLLHVSHHPDLGQQNQNLFSGQPFMFESENHKNRTLERQSALRVGPPNIR</sequence>
<evidence type="ECO:0000313" key="2">
    <source>
        <dbReference type="EMBL" id="MEQ2286026.1"/>
    </source>
</evidence>
<protein>
    <submittedName>
        <fullName evidence="2">Uncharacterized protein</fullName>
    </submittedName>
</protein>
<accession>A0ABV0XX41</accession>
<name>A0ABV0XX41_9TELE</name>
<reference evidence="2 3" key="1">
    <citation type="submission" date="2021-06" db="EMBL/GenBank/DDBJ databases">
        <authorList>
            <person name="Palmer J.M."/>
        </authorList>
    </citation>
    <scope>NUCLEOTIDE SEQUENCE [LARGE SCALE GENOMIC DNA]</scope>
    <source>
        <strain evidence="2 3">AS_MEX2019</strain>
        <tissue evidence="2">Muscle</tissue>
    </source>
</reference>
<gene>
    <name evidence="2" type="ORF">AMECASPLE_037990</name>
</gene>
<feature type="region of interest" description="Disordered" evidence="1">
    <location>
        <begin position="43"/>
        <end position="73"/>
    </location>
</feature>
<evidence type="ECO:0000256" key="1">
    <source>
        <dbReference type="SAM" id="MobiDB-lite"/>
    </source>
</evidence>
<evidence type="ECO:0000313" key="3">
    <source>
        <dbReference type="Proteomes" id="UP001469553"/>
    </source>
</evidence>
<comment type="caution">
    <text evidence="2">The sequence shown here is derived from an EMBL/GenBank/DDBJ whole genome shotgun (WGS) entry which is preliminary data.</text>
</comment>
<dbReference type="EMBL" id="JAHRIP010016130">
    <property type="protein sequence ID" value="MEQ2286026.1"/>
    <property type="molecule type" value="Genomic_DNA"/>
</dbReference>
<keyword evidence="3" id="KW-1185">Reference proteome</keyword>
<proteinExistence type="predicted"/>
<dbReference type="Proteomes" id="UP001469553">
    <property type="component" value="Unassembled WGS sequence"/>
</dbReference>
<feature type="compositionally biased region" description="Acidic residues" evidence="1">
    <location>
        <begin position="43"/>
        <end position="52"/>
    </location>
</feature>
<organism evidence="2 3">
    <name type="scientific">Ameca splendens</name>
    <dbReference type="NCBI Taxonomy" id="208324"/>
    <lineage>
        <taxon>Eukaryota</taxon>
        <taxon>Metazoa</taxon>
        <taxon>Chordata</taxon>
        <taxon>Craniata</taxon>
        <taxon>Vertebrata</taxon>
        <taxon>Euteleostomi</taxon>
        <taxon>Actinopterygii</taxon>
        <taxon>Neopterygii</taxon>
        <taxon>Teleostei</taxon>
        <taxon>Neoteleostei</taxon>
        <taxon>Acanthomorphata</taxon>
        <taxon>Ovalentaria</taxon>
        <taxon>Atherinomorphae</taxon>
        <taxon>Cyprinodontiformes</taxon>
        <taxon>Goodeidae</taxon>
        <taxon>Ameca</taxon>
    </lineage>
</organism>